<dbReference type="PANTHER" id="PTHR30086:SF20">
    <property type="entry name" value="ARGININE EXPORTER PROTEIN ARGO-RELATED"/>
    <property type="match status" value="1"/>
</dbReference>
<evidence type="ECO:0000313" key="7">
    <source>
        <dbReference type="EMBL" id="HJF26929.1"/>
    </source>
</evidence>
<sequence length="203" mass="22510">MNISEYMLYCLAVVMMIAMPGPVMLLVASAGLKGGYRHALQTIFGTNLASLVLIVLSVLSLKGLLLINEQWWDAIKLLGCIYIGYLGLQIFREVWQGQVVQGHQSLSAASGGFRRGFLVGISNPKDILFFAAFFPQFIGITPNLDLSLIILILSWVVLDFLCLSIVYLGFNRLSHFRFYPYLLAGCGMILVVVAFYGIYSLLI</sequence>
<evidence type="ECO:0000256" key="1">
    <source>
        <dbReference type="ARBA" id="ARBA00004651"/>
    </source>
</evidence>
<organism evidence="7 8">
    <name type="scientific">Acinetobacter lwoffii</name>
    <dbReference type="NCBI Taxonomy" id="28090"/>
    <lineage>
        <taxon>Bacteria</taxon>
        <taxon>Pseudomonadati</taxon>
        <taxon>Pseudomonadota</taxon>
        <taxon>Gammaproteobacteria</taxon>
        <taxon>Moraxellales</taxon>
        <taxon>Moraxellaceae</taxon>
        <taxon>Acinetobacter</taxon>
    </lineage>
</organism>
<keyword evidence="2" id="KW-1003">Cell membrane</keyword>
<evidence type="ECO:0000313" key="8">
    <source>
        <dbReference type="Proteomes" id="UP000787156"/>
    </source>
</evidence>
<feature type="transmembrane region" description="Helical" evidence="6">
    <location>
        <begin position="6"/>
        <end position="27"/>
    </location>
</feature>
<name>A0A9D2ZY26_ACILW</name>
<feature type="transmembrane region" description="Helical" evidence="6">
    <location>
        <begin position="116"/>
        <end position="134"/>
    </location>
</feature>
<dbReference type="Pfam" id="PF01810">
    <property type="entry name" value="LysE"/>
    <property type="match status" value="1"/>
</dbReference>
<comment type="subcellular location">
    <subcellularLocation>
        <location evidence="1">Cell membrane</location>
        <topology evidence="1">Multi-pass membrane protein</topology>
    </subcellularLocation>
</comment>
<evidence type="ECO:0000256" key="4">
    <source>
        <dbReference type="ARBA" id="ARBA00022989"/>
    </source>
</evidence>
<accession>A0A9D2ZY26</accession>
<protein>
    <submittedName>
        <fullName evidence="7">LysE family translocator</fullName>
    </submittedName>
</protein>
<feature type="transmembrane region" description="Helical" evidence="6">
    <location>
        <begin position="146"/>
        <end position="170"/>
    </location>
</feature>
<evidence type="ECO:0000256" key="5">
    <source>
        <dbReference type="ARBA" id="ARBA00023136"/>
    </source>
</evidence>
<evidence type="ECO:0000256" key="3">
    <source>
        <dbReference type="ARBA" id="ARBA00022692"/>
    </source>
</evidence>
<reference evidence="7" key="1">
    <citation type="journal article" date="2021" name="PeerJ">
        <title>Extensive microbial diversity within the chicken gut microbiome revealed by metagenomics and culture.</title>
        <authorList>
            <person name="Gilroy R."/>
            <person name="Ravi A."/>
            <person name="Getino M."/>
            <person name="Pursley I."/>
            <person name="Horton D.L."/>
            <person name="Alikhan N.F."/>
            <person name="Baker D."/>
            <person name="Gharbi K."/>
            <person name="Hall N."/>
            <person name="Watson M."/>
            <person name="Adriaenssens E.M."/>
            <person name="Foster-Nyarko E."/>
            <person name="Jarju S."/>
            <person name="Secka A."/>
            <person name="Antonio M."/>
            <person name="Oren A."/>
            <person name="Chaudhuri R.R."/>
            <person name="La Ragione R."/>
            <person name="Hildebrand F."/>
            <person name="Pallen M.J."/>
        </authorList>
    </citation>
    <scope>NUCLEOTIDE SEQUENCE</scope>
    <source>
        <strain evidence="7">CHK135-1449</strain>
    </source>
</reference>
<dbReference type="GO" id="GO:0015171">
    <property type="term" value="F:amino acid transmembrane transporter activity"/>
    <property type="evidence" value="ECO:0007669"/>
    <property type="project" value="TreeGrafter"/>
</dbReference>
<dbReference type="Proteomes" id="UP000787156">
    <property type="component" value="Unassembled WGS sequence"/>
</dbReference>
<proteinExistence type="predicted"/>
<dbReference type="GO" id="GO:0005886">
    <property type="term" value="C:plasma membrane"/>
    <property type="evidence" value="ECO:0007669"/>
    <property type="project" value="UniProtKB-SubCell"/>
</dbReference>
<comment type="caution">
    <text evidence="7">The sequence shown here is derived from an EMBL/GenBank/DDBJ whole genome shotgun (WGS) entry which is preliminary data.</text>
</comment>
<gene>
    <name evidence="7" type="ORF">K8V79_01510</name>
</gene>
<keyword evidence="3 6" id="KW-0812">Transmembrane</keyword>
<dbReference type="EMBL" id="DYWX01000017">
    <property type="protein sequence ID" value="HJF26929.1"/>
    <property type="molecule type" value="Genomic_DNA"/>
</dbReference>
<evidence type="ECO:0000256" key="2">
    <source>
        <dbReference type="ARBA" id="ARBA00022475"/>
    </source>
</evidence>
<feature type="transmembrane region" description="Helical" evidence="6">
    <location>
        <begin position="48"/>
        <end position="68"/>
    </location>
</feature>
<keyword evidence="4 6" id="KW-1133">Transmembrane helix</keyword>
<evidence type="ECO:0000256" key="6">
    <source>
        <dbReference type="SAM" id="Phobius"/>
    </source>
</evidence>
<dbReference type="PANTHER" id="PTHR30086">
    <property type="entry name" value="ARGININE EXPORTER PROTEIN ARGO"/>
    <property type="match status" value="1"/>
</dbReference>
<keyword evidence="5 6" id="KW-0472">Membrane</keyword>
<feature type="transmembrane region" description="Helical" evidence="6">
    <location>
        <begin position="182"/>
        <end position="202"/>
    </location>
</feature>
<reference evidence="7" key="2">
    <citation type="submission" date="2021-09" db="EMBL/GenBank/DDBJ databases">
        <authorList>
            <person name="Gilroy R."/>
        </authorList>
    </citation>
    <scope>NUCLEOTIDE SEQUENCE</scope>
    <source>
        <strain evidence="7">CHK135-1449</strain>
    </source>
</reference>
<dbReference type="InterPro" id="IPR001123">
    <property type="entry name" value="LeuE-type"/>
</dbReference>
<dbReference type="AlphaFoldDB" id="A0A9D2ZY26"/>